<dbReference type="InterPro" id="IPR002401">
    <property type="entry name" value="Cyt_P450_E_grp-I"/>
</dbReference>
<dbReference type="Proteomes" id="UP001164929">
    <property type="component" value="Chromosome 2"/>
</dbReference>
<feature type="region of interest" description="Disordered" evidence="1">
    <location>
        <begin position="67"/>
        <end position="86"/>
    </location>
</feature>
<evidence type="ECO:0000256" key="1">
    <source>
        <dbReference type="SAM" id="MobiDB-lite"/>
    </source>
</evidence>
<dbReference type="GO" id="GO:0004497">
    <property type="term" value="F:monooxygenase activity"/>
    <property type="evidence" value="ECO:0007669"/>
    <property type="project" value="InterPro"/>
</dbReference>
<name>A0AAD6WAU0_9ROSI</name>
<feature type="compositionally biased region" description="Low complexity" evidence="1">
    <location>
        <begin position="69"/>
        <end position="83"/>
    </location>
</feature>
<keyword evidence="3" id="KW-1185">Reference proteome</keyword>
<feature type="compositionally biased region" description="Low complexity" evidence="1">
    <location>
        <begin position="30"/>
        <end position="42"/>
    </location>
</feature>
<dbReference type="Pfam" id="PF00067">
    <property type="entry name" value="p450"/>
    <property type="match status" value="1"/>
</dbReference>
<dbReference type="SUPFAM" id="SSF48264">
    <property type="entry name" value="Cytochrome P450"/>
    <property type="match status" value="1"/>
</dbReference>
<reference evidence="2" key="1">
    <citation type="journal article" date="2023" name="Mol. Ecol. Resour.">
        <title>Chromosome-level genome assembly of a triploid poplar Populus alba 'Berolinensis'.</title>
        <authorList>
            <person name="Chen S."/>
            <person name="Yu Y."/>
            <person name="Wang X."/>
            <person name="Wang S."/>
            <person name="Zhang T."/>
            <person name="Zhou Y."/>
            <person name="He R."/>
            <person name="Meng N."/>
            <person name="Wang Y."/>
            <person name="Liu W."/>
            <person name="Liu Z."/>
            <person name="Liu J."/>
            <person name="Guo Q."/>
            <person name="Huang H."/>
            <person name="Sederoff R.R."/>
            <person name="Wang G."/>
            <person name="Qu G."/>
            <person name="Chen S."/>
        </authorList>
    </citation>
    <scope>NUCLEOTIDE SEQUENCE</scope>
    <source>
        <strain evidence="2">SC-2020</strain>
    </source>
</reference>
<feature type="region of interest" description="Disordered" evidence="1">
    <location>
        <begin position="1"/>
        <end position="48"/>
    </location>
</feature>
<proteinExistence type="predicted"/>
<accession>A0AAD6WAU0</accession>
<dbReference type="InterPro" id="IPR001128">
    <property type="entry name" value="Cyt_P450"/>
</dbReference>
<comment type="caution">
    <text evidence="2">The sequence shown here is derived from an EMBL/GenBank/DDBJ whole genome shotgun (WGS) entry which is preliminary data.</text>
</comment>
<dbReference type="PANTHER" id="PTHR47952">
    <property type="entry name" value="TRYPTAMINE 5-HYDROXYLASE"/>
    <property type="match status" value="1"/>
</dbReference>
<dbReference type="Gene3D" id="1.10.630.10">
    <property type="entry name" value="Cytochrome P450"/>
    <property type="match status" value="1"/>
</dbReference>
<dbReference type="InterPro" id="IPR036396">
    <property type="entry name" value="Cyt_P450_sf"/>
</dbReference>
<organism evidence="2 3">
    <name type="scientific">Populus alba x Populus x berolinensis</name>
    <dbReference type="NCBI Taxonomy" id="444605"/>
    <lineage>
        <taxon>Eukaryota</taxon>
        <taxon>Viridiplantae</taxon>
        <taxon>Streptophyta</taxon>
        <taxon>Embryophyta</taxon>
        <taxon>Tracheophyta</taxon>
        <taxon>Spermatophyta</taxon>
        <taxon>Magnoliopsida</taxon>
        <taxon>eudicotyledons</taxon>
        <taxon>Gunneridae</taxon>
        <taxon>Pentapetalae</taxon>
        <taxon>rosids</taxon>
        <taxon>fabids</taxon>
        <taxon>Malpighiales</taxon>
        <taxon>Salicaceae</taxon>
        <taxon>Saliceae</taxon>
        <taxon>Populus</taxon>
    </lineage>
</organism>
<dbReference type="GO" id="GO:0005506">
    <property type="term" value="F:iron ion binding"/>
    <property type="evidence" value="ECO:0007669"/>
    <property type="project" value="InterPro"/>
</dbReference>
<dbReference type="EMBL" id="JAQIZT010000002">
    <property type="protein sequence ID" value="KAJ7005843.1"/>
    <property type="molecule type" value="Genomic_DNA"/>
</dbReference>
<dbReference type="GO" id="GO:0020037">
    <property type="term" value="F:heme binding"/>
    <property type="evidence" value="ECO:0007669"/>
    <property type="project" value="InterPro"/>
</dbReference>
<protein>
    <submittedName>
        <fullName evidence="2">Uncharacterized protein</fullName>
    </submittedName>
</protein>
<gene>
    <name evidence="2" type="ORF">NC653_005237</name>
</gene>
<sequence length="165" mass="18407">MALRCRGSITIYPRTRKQQHRKGGLEKTQNNRNRGGSSSSRASLRHHRHRLRLHPSAAPPQQLFLTVTSSSPPLKQPSPSALPGRRDVICDNENVNKDNNEGNGNDITIMDIFVGGTDTAAATVIWAMSLVMKNPEAMRKAQEEEHRSYATRSCYAYEGRSLPRA</sequence>
<evidence type="ECO:0000313" key="2">
    <source>
        <dbReference type="EMBL" id="KAJ7005843.1"/>
    </source>
</evidence>
<evidence type="ECO:0000313" key="3">
    <source>
        <dbReference type="Proteomes" id="UP001164929"/>
    </source>
</evidence>
<dbReference type="AlphaFoldDB" id="A0AAD6WAU0"/>
<dbReference type="PANTHER" id="PTHR47952:SF3">
    <property type="entry name" value="CYTOCHROME P450 71B3-LIKE"/>
    <property type="match status" value="1"/>
</dbReference>
<dbReference type="PRINTS" id="PR00463">
    <property type="entry name" value="EP450I"/>
</dbReference>
<dbReference type="GO" id="GO:0016705">
    <property type="term" value="F:oxidoreductase activity, acting on paired donors, with incorporation or reduction of molecular oxygen"/>
    <property type="evidence" value="ECO:0007669"/>
    <property type="project" value="InterPro"/>
</dbReference>